<organism evidence="1">
    <name type="scientific">viral metagenome</name>
    <dbReference type="NCBI Taxonomy" id="1070528"/>
    <lineage>
        <taxon>unclassified sequences</taxon>
        <taxon>metagenomes</taxon>
        <taxon>organismal metagenomes</taxon>
    </lineage>
</organism>
<dbReference type="EMBL" id="MN740594">
    <property type="protein sequence ID" value="QHS78043.1"/>
    <property type="molecule type" value="Genomic_DNA"/>
</dbReference>
<name>A0A6C0AF22_9ZZZZ</name>
<accession>A0A6C0AF22</accession>
<dbReference type="AlphaFoldDB" id="A0A6C0AF22"/>
<protein>
    <submittedName>
        <fullName evidence="1">Uncharacterized protein</fullName>
    </submittedName>
</protein>
<evidence type="ECO:0000313" key="1">
    <source>
        <dbReference type="EMBL" id="QHS78043.1"/>
    </source>
</evidence>
<proteinExistence type="predicted"/>
<sequence>MIYEKINDRFKRMNNIYDLLMCKYLLKILYGLKVKKLFIILKLYYSIANELSFH</sequence>
<reference evidence="1" key="1">
    <citation type="journal article" date="2020" name="Nature">
        <title>Giant virus diversity and host interactions through global metagenomics.</title>
        <authorList>
            <person name="Schulz F."/>
            <person name="Roux S."/>
            <person name="Paez-Espino D."/>
            <person name="Jungbluth S."/>
            <person name="Walsh D.A."/>
            <person name="Denef V.J."/>
            <person name="McMahon K.D."/>
            <person name="Konstantinidis K.T."/>
            <person name="Eloe-Fadrosh E.A."/>
            <person name="Kyrpides N.C."/>
            <person name="Woyke T."/>
        </authorList>
    </citation>
    <scope>NUCLEOTIDE SEQUENCE</scope>
    <source>
        <strain evidence="1">GVMAG-S-1021933-23</strain>
    </source>
</reference>